<keyword evidence="2" id="KW-0472">Membrane</keyword>
<proteinExistence type="predicted"/>
<protein>
    <submittedName>
        <fullName evidence="3">Uncharacterized protein</fullName>
    </submittedName>
</protein>
<organism evidence="3">
    <name type="scientific">Oryza glumipatula</name>
    <dbReference type="NCBI Taxonomy" id="40148"/>
    <lineage>
        <taxon>Eukaryota</taxon>
        <taxon>Viridiplantae</taxon>
        <taxon>Streptophyta</taxon>
        <taxon>Embryophyta</taxon>
        <taxon>Tracheophyta</taxon>
        <taxon>Spermatophyta</taxon>
        <taxon>Magnoliopsida</taxon>
        <taxon>Liliopsida</taxon>
        <taxon>Poales</taxon>
        <taxon>Poaceae</taxon>
        <taxon>BOP clade</taxon>
        <taxon>Oryzoideae</taxon>
        <taxon>Oryzeae</taxon>
        <taxon>Oryzinae</taxon>
        <taxon>Oryza</taxon>
    </lineage>
</organism>
<dbReference type="EnsemblPlants" id="OGLUM07G11680.1">
    <property type="protein sequence ID" value="OGLUM07G11680.1"/>
    <property type="gene ID" value="OGLUM07G11680"/>
</dbReference>
<dbReference type="STRING" id="40148.A0A0E0AJ04"/>
<evidence type="ECO:0000256" key="1">
    <source>
        <dbReference type="SAM" id="MobiDB-lite"/>
    </source>
</evidence>
<reference evidence="3" key="1">
    <citation type="submission" date="2015-04" db="UniProtKB">
        <authorList>
            <consortium name="EnsemblPlants"/>
        </authorList>
    </citation>
    <scope>IDENTIFICATION</scope>
</reference>
<evidence type="ECO:0000256" key="2">
    <source>
        <dbReference type="SAM" id="Phobius"/>
    </source>
</evidence>
<keyword evidence="2" id="KW-0812">Transmembrane</keyword>
<feature type="compositionally biased region" description="Basic and acidic residues" evidence="1">
    <location>
        <begin position="110"/>
        <end position="132"/>
    </location>
</feature>
<sequence>MAQTHVLSTAYQPLDRDIGRFARDPLLRSAFLASLPRHSLSSPNPSRLPSIRRRLRHHFLRRAPTAGAPIFVAPSSPSPSARHHSAVLAGRILSPLRSSSVSRFSGTLRDGARKSGERNVVDDERPDNDRAGDSGLSRRCQILLGFLCFVLLFTIFCLIIWGVKGVSCCSLTARDQPSSETVSSKTGDPTLGVLSDITNLSAVELRRKRARKRNPKRKSIWCYYERH</sequence>
<name>A0A0E0AJ04_9ORYZ</name>
<keyword evidence="4" id="KW-1185">Reference proteome</keyword>
<accession>A0A0E0AJ04</accession>
<evidence type="ECO:0000313" key="3">
    <source>
        <dbReference type="EnsemblPlants" id="OGLUM07G11680.1"/>
    </source>
</evidence>
<keyword evidence="2" id="KW-1133">Transmembrane helix</keyword>
<dbReference type="Gramene" id="OGLUM07G11680.1">
    <property type="protein sequence ID" value="OGLUM07G11680.1"/>
    <property type="gene ID" value="OGLUM07G11680"/>
</dbReference>
<dbReference type="HOGENOM" id="CLU_1221343_0_0_1"/>
<feature type="transmembrane region" description="Helical" evidence="2">
    <location>
        <begin position="142"/>
        <end position="163"/>
    </location>
</feature>
<evidence type="ECO:0000313" key="4">
    <source>
        <dbReference type="Proteomes" id="UP000026961"/>
    </source>
</evidence>
<dbReference type="Proteomes" id="UP000026961">
    <property type="component" value="Chromosome 7"/>
</dbReference>
<reference evidence="3" key="2">
    <citation type="submission" date="2018-05" db="EMBL/GenBank/DDBJ databases">
        <title>OgluRS3 (Oryza glumaepatula Reference Sequence Version 3).</title>
        <authorList>
            <person name="Zhang J."/>
            <person name="Kudrna D."/>
            <person name="Lee S."/>
            <person name="Talag J."/>
            <person name="Welchert J."/>
            <person name="Wing R.A."/>
        </authorList>
    </citation>
    <scope>NUCLEOTIDE SEQUENCE [LARGE SCALE GENOMIC DNA]</scope>
</reference>
<dbReference type="AlphaFoldDB" id="A0A0E0AJ04"/>
<feature type="region of interest" description="Disordered" evidence="1">
    <location>
        <begin position="102"/>
        <end position="132"/>
    </location>
</feature>